<feature type="domain" description="N-acetyltransferase" evidence="1">
    <location>
        <begin position="20"/>
        <end position="180"/>
    </location>
</feature>
<evidence type="ECO:0000313" key="3">
    <source>
        <dbReference type="Proteomes" id="UP000317369"/>
    </source>
</evidence>
<dbReference type="CDD" id="cd04301">
    <property type="entry name" value="NAT_SF"/>
    <property type="match status" value="1"/>
</dbReference>
<dbReference type="AlphaFoldDB" id="A0A517YUN9"/>
<dbReference type="KEGG" id="pcor:KS4_19410"/>
<dbReference type="InterPro" id="IPR000182">
    <property type="entry name" value="GNAT_dom"/>
</dbReference>
<dbReference type="Pfam" id="PF00583">
    <property type="entry name" value="Acetyltransf_1"/>
    <property type="match status" value="1"/>
</dbReference>
<keyword evidence="3" id="KW-1185">Reference proteome</keyword>
<dbReference type="EMBL" id="CP036425">
    <property type="protein sequence ID" value="QDU33882.1"/>
    <property type="molecule type" value="Genomic_DNA"/>
</dbReference>
<proteinExistence type="predicted"/>
<protein>
    <submittedName>
        <fullName evidence="2">Acetyltransferase Pat</fullName>
        <ecNumber evidence="2">2.3.1.-</ecNumber>
    </submittedName>
</protein>
<keyword evidence="2" id="KW-0012">Acyltransferase</keyword>
<accession>A0A517YUN9</accession>
<dbReference type="SUPFAM" id="SSF55729">
    <property type="entry name" value="Acyl-CoA N-acyltransferases (Nat)"/>
    <property type="match status" value="1"/>
</dbReference>
<keyword evidence="2" id="KW-0808">Transferase</keyword>
<sequence length="180" mass="20771">MHAYEAAYRREVDLKSGERVLLRVIRLDDEERMVQFHEGLSALTVRRRYFDTMSLAARTKHERLMKICEPRLERECAIVVVSLDPNDREQEIVGVGRLEDQVGLDVAEFAVLILDAWQGKGLGRLLMEELVEIAKQHGLRGIEAEILLGNMRMRKLLKGMGFTLRDDLEEGAMFAEKRFD</sequence>
<organism evidence="2 3">
    <name type="scientific">Poriferisphaera corsica</name>
    <dbReference type="NCBI Taxonomy" id="2528020"/>
    <lineage>
        <taxon>Bacteria</taxon>
        <taxon>Pseudomonadati</taxon>
        <taxon>Planctomycetota</taxon>
        <taxon>Phycisphaerae</taxon>
        <taxon>Phycisphaerales</taxon>
        <taxon>Phycisphaeraceae</taxon>
        <taxon>Poriferisphaera</taxon>
    </lineage>
</organism>
<dbReference type="Gene3D" id="3.40.630.30">
    <property type="match status" value="1"/>
</dbReference>
<evidence type="ECO:0000313" key="2">
    <source>
        <dbReference type="EMBL" id="QDU33882.1"/>
    </source>
</evidence>
<dbReference type="InterPro" id="IPR016181">
    <property type="entry name" value="Acyl_CoA_acyltransferase"/>
</dbReference>
<dbReference type="Proteomes" id="UP000317369">
    <property type="component" value="Chromosome"/>
</dbReference>
<name>A0A517YUN9_9BACT</name>
<dbReference type="RefSeq" id="WP_234698883.1">
    <property type="nucleotide sequence ID" value="NZ_CP036425.1"/>
</dbReference>
<dbReference type="GO" id="GO:0016747">
    <property type="term" value="F:acyltransferase activity, transferring groups other than amino-acyl groups"/>
    <property type="evidence" value="ECO:0007669"/>
    <property type="project" value="InterPro"/>
</dbReference>
<dbReference type="PROSITE" id="PS51186">
    <property type="entry name" value="GNAT"/>
    <property type="match status" value="1"/>
</dbReference>
<reference evidence="2 3" key="1">
    <citation type="submission" date="2019-02" db="EMBL/GenBank/DDBJ databases">
        <title>Deep-cultivation of Planctomycetes and their phenomic and genomic characterization uncovers novel biology.</title>
        <authorList>
            <person name="Wiegand S."/>
            <person name="Jogler M."/>
            <person name="Boedeker C."/>
            <person name="Pinto D."/>
            <person name="Vollmers J."/>
            <person name="Rivas-Marin E."/>
            <person name="Kohn T."/>
            <person name="Peeters S.H."/>
            <person name="Heuer A."/>
            <person name="Rast P."/>
            <person name="Oberbeckmann S."/>
            <person name="Bunk B."/>
            <person name="Jeske O."/>
            <person name="Meyerdierks A."/>
            <person name="Storesund J.E."/>
            <person name="Kallscheuer N."/>
            <person name="Luecker S."/>
            <person name="Lage O.M."/>
            <person name="Pohl T."/>
            <person name="Merkel B.J."/>
            <person name="Hornburger P."/>
            <person name="Mueller R.-W."/>
            <person name="Bruemmer F."/>
            <person name="Labrenz M."/>
            <person name="Spormann A.M."/>
            <person name="Op den Camp H."/>
            <person name="Overmann J."/>
            <person name="Amann R."/>
            <person name="Jetten M.S.M."/>
            <person name="Mascher T."/>
            <person name="Medema M.H."/>
            <person name="Devos D.P."/>
            <person name="Kaster A.-K."/>
            <person name="Ovreas L."/>
            <person name="Rohde M."/>
            <person name="Galperin M.Y."/>
            <person name="Jogler C."/>
        </authorList>
    </citation>
    <scope>NUCLEOTIDE SEQUENCE [LARGE SCALE GENOMIC DNA]</scope>
    <source>
        <strain evidence="2 3">KS4</strain>
    </source>
</reference>
<evidence type="ECO:0000259" key="1">
    <source>
        <dbReference type="PROSITE" id="PS51186"/>
    </source>
</evidence>
<dbReference type="EC" id="2.3.1.-" evidence="2"/>
<gene>
    <name evidence="2" type="ORF">KS4_19410</name>
</gene>